<dbReference type="Proteomes" id="UP000280298">
    <property type="component" value="Chromosome"/>
</dbReference>
<gene>
    <name evidence="1" type="ORF">EJ357_46485</name>
</gene>
<proteinExistence type="predicted"/>
<reference evidence="1 2" key="1">
    <citation type="journal article" date="2019" name="Int. J. Syst. Evol. Microbiol.">
        <title>Streptomyces cyaneochromogenes sp. nov., a blue pigment-producing actinomycete from manganese-contaminated soil.</title>
        <authorList>
            <person name="Tang X."/>
            <person name="Zhao J."/>
            <person name="Li K."/>
            <person name="Chen Z."/>
            <person name="Sun Y."/>
            <person name="Gao J."/>
        </authorList>
    </citation>
    <scope>NUCLEOTIDE SEQUENCE [LARGE SCALE GENOMIC DNA]</scope>
    <source>
        <strain evidence="1 2">MK-45</strain>
    </source>
</reference>
<dbReference type="OrthoDB" id="3860495at2"/>
<name>A0A3S9ML62_9ACTN</name>
<evidence type="ECO:0000313" key="2">
    <source>
        <dbReference type="Proteomes" id="UP000280298"/>
    </source>
</evidence>
<keyword evidence="2" id="KW-1185">Reference proteome</keyword>
<evidence type="ECO:0000313" key="1">
    <source>
        <dbReference type="EMBL" id="AZQ39944.1"/>
    </source>
</evidence>
<accession>A0A3S9ML62</accession>
<dbReference type="KEGG" id="scya:EJ357_46485"/>
<dbReference type="EMBL" id="CP034539">
    <property type="protein sequence ID" value="AZQ39944.1"/>
    <property type="molecule type" value="Genomic_DNA"/>
</dbReference>
<dbReference type="AlphaFoldDB" id="A0A3S9ML62"/>
<dbReference type="RefSeq" id="WP_126398741.1">
    <property type="nucleotide sequence ID" value="NZ_CP034539.1"/>
</dbReference>
<sequence>MPEYIRRGVRSGHLIALASTDGVCVVEINQSAGRKTPGRFLKSLVGTGTRLAPADLPAVALNPTTVWLTDVWGAAAVHRLPQEILPASLSDLGAREFLSTVGFPCVTGSGHSATHSARDRAIRRRGPGHGIAVTGALGSTAAEDADRR</sequence>
<organism evidence="1 2">
    <name type="scientific">Streptomyces cyaneochromogenes</name>
    <dbReference type="NCBI Taxonomy" id="2496836"/>
    <lineage>
        <taxon>Bacteria</taxon>
        <taxon>Bacillati</taxon>
        <taxon>Actinomycetota</taxon>
        <taxon>Actinomycetes</taxon>
        <taxon>Kitasatosporales</taxon>
        <taxon>Streptomycetaceae</taxon>
        <taxon>Streptomyces</taxon>
    </lineage>
</organism>
<protein>
    <submittedName>
        <fullName evidence="1">Uncharacterized protein</fullName>
    </submittedName>
</protein>